<feature type="transmembrane region" description="Helical" evidence="8">
    <location>
        <begin position="163"/>
        <end position="182"/>
    </location>
</feature>
<evidence type="ECO:0000256" key="4">
    <source>
        <dbReference type="ARBA" id="ARBA00022679"/>
    </source>
</evidence>
<name>A0A246JKW8_9BURK</name>
<dbReference type="InterPro" id="IPR012549">
    <property type="entry name" value="EptA-like_N"/>
</dbReference>
<keyword evidence="6 8" id="KW-1133">Transmembrane helix</keyword>
<dbReference type="Pfam" id="PF00884">
    <property type="entry name" value="Sulfatase"/>
    <property type="match status" value="1"/>
</dbReference>
<protein>
    <recommendedName>
        <fullName evidence="13">Phosphoethanolamine transferase</fullName>
    </recommendedName>
</protein>
<sequence length="564" mass="61886">MPFSDSSTPLHRGASASRPGRSPLTLAWLAALWTGVLGNWPLWQRMWGMPDYAGPSGKVFIVVFAGIVLMVLAAFFSLLAWRFAVKPLLTVMLLLTAPLAYFIGSYGVVIDTTMVTNALQTDVRETRDLMGWGLLAHVVVIALIPLVWIWRQRVADTRWFKRLGWNVASVALALAVGFGLAASRTADLASTLRNNKVLTKMVSPINAIWASAALVVEKQKKPKGPPEVVAADARLAPRPAGSKPPLVLLVVGETARSVNFQLNGYGRPTNPELSKRPVLSYREVASCGTSTAASLPCMFSQLGREAFVDHPGNQETLLDVLQRAGLAVLWVDNQSGCKGLCDRVPNAQAINPARPDHPIPAGLCRADGECLDEVMLHDLEARIAGLDPQRVARGVVLVLHQMGSHGPAYYLRTPEERKPFQPECRSSALQQCPLEQVRNAYDNTIAYTDHVLARAIDWLGTQARQFDPSLVYVSDHGESLGENNLFLHGMPYAIAPKEQKHVPMILWLPDATRQAQHLDGECLAQRRDTPMSHDGLYHTVLSLSGVQTSVYRKDWDWVGACRKG</sequence>
<proteinExistence type="predicted"/>
<accession>A0A246JKW8</accession>
<evidence type="ECO:0000313" key="12">
    <source>
        <dbReference type="Proteomes" id="UP000197468"/>
    </source>
</evidence>
<dbReference type="EMBL" id="NIOF01000001">
    <property type="protein sequence ID" value="OWQ93262.1"/>
    <property type="molecule type" value="Genomic_DNA"/>
</dbReference>
<dbReference type="AlphaFoldDB" id="A0A246JKW8"/>
<keyword evidence="4" id="KW-0808">Transferase</keyword>
<evidence type="ECO:0000256" key="5">
    <source>
        <dbReference type="ARBA" id="ARBA00022692"/>
    </source>
</evidence>
<dbReference type="InterPro" id="IPR000917">
    <property type="entry name" value="Sulfatase_N"/>
</dbReference>
<feature type="domain" description="Phosphoethanolamine transferase N-terminal" evidence="10">
    <location>
        <begin position="69"/>
        <end position="216"/>
    </location>
</feature>
<dbReference type="Proteomes" id="UP000197468">
    <property type="component" value="Unassembled WGS sequence"/>
</dbReference>
<keyword evidence="7 8" id="KW-0472">Membrane</keyword>
<keyword evidence="12" id="KW-1185">Reference proteome</keyword>
<evidence type="ECO:0000256" key="8">
    <source>
        <dbReference type="SAM" id="Phobius"/>
    </source>
</evidence>
<dbReference type="PANTHER" id="PTHR30443">
    <property type="entry name" value="INNER MEMBRANE PROTEIN"/>
    <property type="match status" value="1"/>
</dbReference>
<comment type="subcellular location">
    <subcellularLocation>
        <location evidence="1">Cell inner membrane</location>
        <topology evidence="1">Multi-pass membrane protein</topology>
    </subcellularLocation>
</comment>
<dbReference type="GO" id="GO:0005886">
    <property type="term" value="C:plasma membrane"/>
    <property type="evidence" value="ECO:0007669"/>
    <property type="project" value="UniProtKB-SubCell"/>
</dbReference>
<dbReference type="GO" id="GO:0009244">
    <property type="term" value="P:lipopolysaccharide core region biosynthetic process"/>
    <property type="evidence" value="ECO:0007669"/>
    <property type="project" value="TreeGrafter"/>
</dbReference>
<comment type="caution">
    <text evidence="11">The sequence shown here is derived from an EMBL/GenBank/DDBJ whole genome shotgun (WGS) entry which is preliminary data.</text>
</comment>
<evidence type="ECO:0000256" key="6">
    <source>
        <dbReference type="ARBA" id="ARBA00022989"/>
    </source>
</evidence>
<dbReference type="InterPro" id="IPR017850">
    <property type="entry name" value="Alkaline_phosphatase_core_sf"/>
</dbReference>
<evidence type="ECO:0000259" key="10">
    <source>
        <dbReference type="Pfam" id="PF08019"/>
    </source>
</evidence>
<evidence type="ECO:0000256" key="7">
    <source>
        <dbReference type="ARBA" id="ARBA00023136"/>
    </source>
</evidence>
<reference evidence="11 12" key="1">
    <citation type="journal article" date="2008" name="Int. J. Syst. Evol. Microbiol.">
        <title>Description of Roseateles aquatilis sp. nov. and Roseateles terrae sp. nov., in the class Betaproteobacteria, and emended description of the genus Roseateles.</title>
        <authorList>
            <person name="Gomila M."/>
            <person name="Bowien B."/>
            <person name="Falsen E."/>
            <person name="Moore E.R."/>
            <person name="Lalucat J."/>
        </authorList>
    </citation>
    <scope>NUCLEOTIDE SEQUENCE [LARGE SCALE GENOMIC DNA]</scope>
    <source>
        <strain evidence="11 12">CCUG 48205</strain>
    </source>
</reference>
<evidence type="ECO:0000259" key="9">
    <source>
        <dbReference type="Pfam" id="PF00884"/>
    </source>
</evidence>
<dbReference type="Gene3D" id="3.40.720.10">
    <property type="entry name" value="Alkaline Phosphatase, subunit A"/>
    <property type="match status" value="1"/>
</dbReference>
<gene>
    <name evidence="11" type="ORF">CDN99_01875</name>
</gene>
<feature type="transmembrane region" description="Helical" evidence="8">
    <location>
        <begin position="60"/>
        <end position="81"/>
    </location>
</feature>
<evidence type="ECO:0000256" key="2">
    <source>
        <dbReference type="ARBA" id="ARBA00022475"/>
    </source>
</evidence>
<dbReference type="SUPFAM" id="SSF53649">
    <property type="entry name" value="Alkaline phosphatase-like"/>
    <property type="match status" value="1"/>
</dbReference>
<keyword evidence="2" id="KW-1003">Cell membrane</keyword>
<dbReference type="NCBIfam" id="NF028537">
    <property type="entry name" value="P_eth_NH2_trans"/>
    <property type="match status" value="1"/>
</dbReference>
<evidence type="ECO:0000256" key="1">
    <source>
        <dbReference type="ARBA" id="ARBA00004429"/>
    </source>
</evidence>
<feature type="transmembrane region" description="Helical" evidence="8">
    <location>
        <begin position="88"/>
        <end position="109"/>
    </location>
</feature>
<organism evidence="11 12">
    <name type="scientific">Roseateles aquatilis</name>
    <dbReference type="NCBI Taxonomy" id="431061"/>
    <lineage>
        <taxon>Bacteria</taxon>
        <taxon>Pseudomonadati</taxon>
        <taxon>Pseudomonadota</taxon>
        <taxon>Betaproteobacteria</taxon>
        <taxon>Burkholderiales</taxon>
        <taxon>Sphaerotilaceae</taxon>
        <taxon>Roseateles</taxon>
    </lineage>
</organism>
<keyword evidence="3" id="KW-0997">Cell inner membrane</keyword>
<keyword evidence="5 8" id="KW-0812">Transmembrane</keyword>
<dbReference type="CDD" id="cd16017">
    <property type="entry name" value="LptA"/>
    <property type="match status" value="1"/>
</dbReference>
<feature type="domain" description="Sulfatase N-terminal" evidence="9">
    <location>
        <begin position="245"/>
        <end position="546"/>
    </location>
</feature>
<evidence type="ECO:0000313" key="11">
    <source>
        <dbReference type="EMBL" id="OWQ93262.1"/>
    </source>
</evidence>
<evidence type="ECO:0000256" key="3">
    <source>
        <dbReference type="ARBA" id="ARBA00022519"/>
    </source>
</evidence>
<evidence type="ECO:0008006" key="13">
    <source>
        <dbReference type="Google" id="ProtNLM"/>
    </source>
</evidence>
<feature type="transmembrane region" description="Helical" evidence="8">
    <location>
        <begin position="129"/>
        <end position="151"/>
    </location>
</feature>
<dbReference type="InterPro" id="IPR058130">
    <property type="entry name" value="PEA_transf_C"/>
</dbReference>
<dbReference type="GO" id="GO:0016776">
    <property type="term" value="F:phosphotransferase activity, phosphate group as acceptor"/>
    <property type="evidence" value="ECO:0007669"/>
    <property type="project" value="TreeGrafter"/>
</dbReference>
<dbReference type="Pfam" id="PF08019">
    <property type="entry name" value="EptA_B_N"/>
    <property type="match status" value="1"/>
</dbReference>
<feature type="transmembrane region" description="Helical" evidence="8">
    <location>
        <begin position="21"/>
        <end position="40"/>
    </location>
</feature>
<dbReference type="PANTHER" id="PTHR30443:SF0">
    <property type="entry name" value="PHOSPHOETHANOLAMINE TRANSFERASE EPTA"/>
    <property type="match status" value="1"/>
</dbReference>
<dbReference type="InterPro" id="IPR040423">
    <property type="entry name" value="PEA_transferase"/>
</dbReference>